<keyword evidence="10" id="KW-0573">Peptidoglycan synthesis</keyword>
<feature type="binding site" evidence="14">
    <location>
        <position position="257"/>
    </location>
    <ligand>
        <name>substrate</name>
    </ligand>
</feature>
<dbReference type="InterPro" id="IPR037167">
    <property type="entry name" value="Peptidase_S11_C_sf"/>
</dbReference>
<evidence type="ECO:0000256" key="3">
    <source>
        <dbReference type="ARBA" id="ARBA00007164"/>
    </source>
</evidence>
<keyword evidence="9" id="KW-0133">Cell shape</keyword>
<keyword evidence="5 18" id="KW-0121">Carboxypeptidase</keyword>
<organism evidence="18 19">
    <name type="scientific">Eubacterium ramulus</name>
    <dbReference type="NCBI Taxonomy" id="39490"/>
    <lineage>
        <taxon>Bacteria</taxon>
        <taxon>Bacillati</taxon>
        <taxon>Bacillota</taxon>
        <taxon>Clostridia</taxon>
        <taxon>Eubacteriales</taxon>
        <taxon>Eubacteriaceae</taxon>
        <taxon>Eubacterium</taxon>
    </lineage>
</organism>
<evidence type="ECO:0000256" key="6">
    <source>
        <dbReference type="ARBA" id="ARBA00022670"/>
    </source>
</evidence>
<dbReference type="Pfam" id="PF00768">
    <property type="entry name" value="Peptidase_S11"/>
    <property type="match status" value="1"/>
</dbReference>
<dbReference type="GO" id="GO:0008360">
    <property type="term" value="P:regulation of cell shape"/>
    <property type="evidence" value="ECO:0007669"/>
    <property type="project" value="UniProtKB-KW"/>
</dbReference>
<dbReference type="GO" id="GO:0009252">
    <property type="term" value="P:peptidoglycan biosynthetic process"/>
    <property type="evidence" value="ECO:0007669"/>
    <property type="project" value="UniProtKB-UniPathway"/>
</dbReference>
<name>A0A173RDN0_EUBRA</name>
<evidence type="ECO:0000259" key="17">
    <source>
        <dbReference type="SMART" id="SM00936"/>
    </source>
</evidence>
<dbReference type="OrthoDB" id="9791132at2"/>
<dbReference type="SUPFAM" id="SSF56601">
    <property type="entry name" value="beta-lactamase/transpeptidase-like"/>
    <property type="match status" value="1"/>
</dbReference>
<dbReference type="Pfam" id="PF07943">
    <property type="entry name" value="PBP5_C"/>
    <property type="match status" value="1"/>
</dbReference>
<keyword evidence="6" id="KW-0645">Protease</keyword>
<feature type="signal peptide" evidence="16">
    <location>
        <begin position="1"/>
        <end position="24"/>
    </location>
</feature>
<comment type="catalytic activity">
    <reaction evidence="12">
        <text>Preferential cleavage: (Ac)2-L-Lys-D-Ala-|-D-Ala. Also transpeptidation of peptidyl-alanyl moieties that are N-acyl substituents of D-alanine.</text>
        <dbReference type="EC" id="3.4.16.4"/>
    </reaction>
</comment>
<dbReference type="PANTHER" id="PTHR21581">
    <property type="entry name" value="D-ALANYL-D-ALANINE CARBOXYPEPTIDASE"/>
    <property type="match status" value="1"/>
</dbReference>
<keyword evidence="7 16" id="KW-0732">Signal</keyword>
<gene>
    <name evidence="18" type="primary">dacB_2</name>
    <name evidence="18" type="ORF">ERS852448_00339</name>
</gene>
<dbReference type="GO" id="GO:0006508">
    <property type="term" value="P:proteolysis"/>
    <property type="evidence" value="ECO:0007669"/>
    <property type="project" value="UniProtKB-KW"/>
</dbReference>
<comment type="pathway">
    <text evidence="2">Cell wall biogenesis; peptidoglycan biosynthesis.</text>
</comment>
<sequence length="416" mass="45290">MRFFLGLLLSLSLCFSTLVYTVNAHSENNIFMNTTSDADAETASDITTEHTAAPVLTLTASSALLMDAATGTVLFEQNAAKERPIASVTKIMTLLLIFQALHNQTIQLEDLIPVSAHAASMGGSQVYLEEGETQTVETLIKCIVVASANDACVAMAEQLAGSEEAFVQQMNETAASLGMLHTHFANCCGLDTEGHYSTAYDIALMSRELTVNYPEIFDYTSIWMEDITHHTARGDTSFTLNNTNHLIKQYPYATGLKTGFTSTAGFCLSATASKDGMDFIAVVLNAPSSKERMADIETLFEWGFANCQVYTDENLDSLPKLPVSRGRHSQLSLKYESAFYHLDTTNAAGELAKKIELPDSVEAPIKKGDIIGKAVYTLNDNTVGSVNLLASESIPLITLKDTCQQLLHRFFLSEPD</sequence>
<dbReference type="EMBL" id="CYYA01000002">
    <property type="protein sequence ID" value="CUM75846.1"/>
    <property type="molecule type" value="Genomic_DNA"/>
</dbReference>
<comment type="function">
    <text evidence="1">Removes C-terminal D-alanyl residues from sugar-peptide cell wall precursors.</text>
</comment>
<dbReference type="InterPro" id="IPR012907">
    <property type="entry name" value="Peptidase_S11_C"/>
</dbReference>
<dbReference type="STRING" id="39490.ERS852448_00339"/>
<evidence type="ECO:0000256" key="9">
    <source>
        <dbReference type="ARBA" id="ARBA00022960"/>
    </source>
</evidence>
<evidence type="ECO:0000256" key="2">
    <source>
        <dbReference type="ARBA" id="ARBA00004752"/>
    </source>
</evidence>
<dbReference type="Gene3D" id="2.60.410.10">
    <property type="entry name" value="D-Ala-D-Ala carboxypeptidase, C-terminal domain"/>
    <property type="match status" value="1"/>
</dbReference>
<evidence type="ECO:0000256" key="10">
    <source>
        <dbReference type="ARBA" id="ARBA00022984"/>
    </source>
</evidence>
<feature type="domain" description="Peptidase S11 D-Ala-D-Ala carboxypeptidase A C-terminal" evidence="17">
    <location>
        <begin position="310"/>
        <end position="396"/>
    </location>
</feature>
<dbReference type="GO" id="GO:0009002">
    <property type="term" value="F:serine-type D-Ala-D-Ala carboxypeptidase activity"/>
    <property type="evidence" value="ECO:0007669"/>
    <property type="project" value="UniProtKB-EC"/>
</dbReference>
<feature type="active site" description="Proton acceptor" evidence="13">
    <location>
        <position position="90"/>
    </location>
</feature>
<dbReference type="GO" id="GO:0071555">
    <property type="term" value="P:cell wall organization"/>
    <property type="evidence" value="ECO:0007669"/>
    <property type="project" value="UniProtKB-KW"/>
</dbReference>
<dbReference type="SUPFAM" id="SSF69189">
    <property type="entry name" value="Penicillin-binding protein associated domain"/>
    <property type="match status" value="1"/>
</dbReference>
<dbReference type="InterPro" id="IPR015956">
    <property type="entry name" value="Peniciliin-bd_prot_C_sf"/>
</dbReference>
<comment type="similarity">
    <text evidence="3 15">Belongs to the peptidase S11 family.</text>
</comment>
<dbReference type="Gene3D" id="3.40.710.10">
    <property type="entry name" value="DD-peptidase/beta-lactamase superfamily"/>
    <property type="match status" value="1"/>
</dbReference>
<accession>A0A173RDN0</accession>
<evidence type="ECO:0000256" key="11">
    <source>
        <dbReference type="ARBA" id="ARBA00023316"/>
    </source>
</evidence>
<dbReference type="EC" id="3.4.16.4" evidence="4"/>
<evidence type="ECO:0000256" key="8">
    <source>
        <dbReference type="ARBA" id="ARBA00022801"/>
    </source>
</evidence>
<evidence type="ECO:0000256" key="13">
    <source>
        <dbReference type="PIRSR" id="PIRSR618044-1"/>
    </source>
</evidence>
<keyword evidence="11" id="KW-0961">Cell wall biogenesis/degradation</keyword>
<dbReference type="PANTHER" id="PTHR21581:SF6">
    <property type="entry name" value="TRAFFICKING PROTEIN PARTICLE COMPLEX SUBUNIT 12"/>
    <property type="match status" value="1"/>
</dbReference>
<feature type="chain" id="PRO_5008010725" description="serine-type D-Ala-D-Ala carboxypeptidase" evidence="16">
    <location>
        <begin position="25"/>
        <end position="416"/>
    </location>
</feature>
<dbReference type="AlphaFoldDB" id="A0A173RDN0"/>
<feature type="active site" evidence="13">
    <location>
        <position position="147"/>
    </location>
</feature>
<dbReference type="InterPro" id="IPR012338">
    <property type="entry name" value="Beta-lactam/transpept-like"/>
</dbReference>
<keyword evidence="8 18" id="KW-0378">Hydrolase</keyword>
<evidence type="ECO:0000256" key="4">
    <source>
        <dbReference type="ARBA" id="ARBA00012448"/>
    </source>
</evidence>
<evidence type="ECO:0000256" key="7">
    <source>
        <dbReference type="ARBA" id="ARBA00022729"/>
    </source>
</evidence>
<dbReference type="InterPro" id="IPR001967">
    <property type="entry name" value="Peptidase_S11_N"/>
</dbReference>
<evidence type="ECO:0000313" key="18">
    <source>
        <dbReference type="EMBL" id="CUM75846.1"/>
    </source>
</evidence>
<evidence type="ECO:0000256" key="16">
    <source>
        <dbReference type="SAM" id="SignalP"/>
    </source>
</evidence>
<evidence type="ECO:0000313" key="19">
    <source>
        <dbReference type="Proteomes" id="UP000095492"/>
    </source>
</evidence>
<dbReference type="SMART" id="SM00936">
    <property type="entry name" value="PBP5_C"/>
    <property type="match status" value="1"/>
</dbReference>
<evidence type="ECO:0000256" key="12">
    <source>
        <dbReference type="ARBA" id="ARBA00034000"/>
    </source>
</evidence>
<evidence type="ECO:0000256" key="5">
    <source>
        <dbReference type="ARBA" id="ARBA00022645"/>
    </source>
</evidence>
<evidence type="ECO:0000256" key="14">
    <source>
        <dbReference type="PIRSR" id="PIRSR618044-2"/>
    </source>
</evidence>
<reference evidence="18 19" key="1">
    <citation type="submission" date="2015-09" db="EMBL/GenBank/DDBJ databases">
        <authorList>
            <consortium name="Pathogen Informatics"/>
        </authorList>
    </citation>
    <scope>NUCLEOTIDE SEQUENCE [LARGE SCALE GENOMIC DNA]</scope>
    <source>
        <strain evidence="18 19">2789STDY5608891</strain>
    </source>
</reference>
<dbReference type="UniPathway" id="UPA00219"/>
<evidence type="ECO:0000256" key="15">
    <source>
        <dbReference type="RuleBase" id="RU004016"/>
    </source>
</evidence>
<proteinExistence type="inferred from homology"/>
<dbReference type="InterPro" id="IPR018044">
    <property type="entry name" value="Peptidase_S11"/>
</dbReference>
<protein>
    <recommendedName>
        <fullName evidence="4">serine-type D-Ala-D-Ala carboxypeptidase</fullName>
        <ecNumber evidence="4">3.4.16.4</ecNumber>
    </recommendedName>
</protein>
<dbReference type="PRINTS" id="PR00725">
    <property type="entry name" value="DADACBPTASE1"/>
</dbReference>
<evidence type="ECO:0000256" key="1">
    <source>
        <dbReference type="ARBA" id="ARBA00003217"/>
    </source>
</evidence>
<feature type="active site" description="Acyl-ester intermediate" evidence="13">
    <location>
        <position position="87"/>
    </location>
</feature>
<dbReference type="Proteomes" id="UP000095492">
    <property type="component" value="Unassembled WGS sequence"/>
</dbReference>